<dbReference type="GO" id="GO:0043161">
    <property type="term" value="P:proteasome-mediated ubiquitin-dependent protein catabolic process"/>
    <property type="evidence" value="ECO:0007669"/>
    <property type="project" value="TreeGrafter"/>
</dbReference>
<dbReference type="InterPro" id="IPR036322">
    <property type="entry name" value="WD40_repeat_dom_sf"/>
</dbReference>
<evidence type="ECO:0000313" key="6">
    <source>
        <dbReference type="Proteomes" id="UP000001471"/>
    </source>
</evidence>
<gene>
    <name evidence="5" type="ORF">PTRG_07226</name>
</gene>
<reference evidence="6" key="1">
    <citation type="journal article" date="2013" name="G3 (Bethesda)">
        <title>Comparative genomics of a plant-pathogenic fungus, Pyrenophora tritici-repentis, reveals transduplication and the impact of repeat elements on pathogenicity and population divergence.</title>
        <authorList>
            <person name="Manning V.A."/>
            <person name="Pandelova I."/>
            <person name="Dhillon B."/>
            <person name="Wilhelm L.J."/>
            <person name="Goodwin S.B."/>
            <person name="Berlin A.M."/>
            <person name="Figueroa M."/>
            <person name="Freitag M."/>
            <person name="Hane J.K."/>
            <person name="Henrissat B."/>
            <person name="Holman W.H."/>
            <person name="Kodira C.D."/>
            <person name="Martin J."/>
            <person name="Oliver R.P."/>
            <person name="Robbertse B."/>
            <person name="Schackwitz W."/>
            <person name="Schwartz D.C."/>
            <person name="Spatafora J.W."/>
            <person name="Turgeon B.G."/>
            <person name="Yandava C."/>
            <person name="Young S."/>
            <person name="Zhou S."/>
            <person name="Zeng Q."/>
            <person name="Grigoriev I.V."/>
            <person name="Ma L.-J."/>
            <person name="Ciuffetti L.M."/>
        </authorList>
    </citation>
    <scope>NUCLEOTIDE SEQUENCE [LARGE SCALE GENOMIC DNA]</scope>
    <source>
        <strain evidence="6">Pt-1C-BFP</strain>
    </source>
</reference>
<proteinExistence type="predicted"/>
<keyword evidence="2" id="KW-0677">Repeat</keyword>
<dbReference type="Gene3D" id="2.130.10.10">
    <property type="entry name" value="YVTN repeat-like/Quinoprotein amine dehydrogenase"/>
    <property type="match status" value="2"/>
</dbReference>
<feature type="compositionally biased region" description="Acidic residues" evidence="4">
    <location>
        <begin position="78"/>
        <end position="105"/>
    </location>
</feature>
<evidence type="ECO:0000256" key="4">
    <source>
        <dbReference type="SAM" id="MobiDB-lite"/>
    </source>
</evidence>
<accession>B2WAB3</accession>
<feature type="repeat" description="WD" evidence="3">
    <location>
        <begin position="343"/>
        <end position="377"/>
    </location>
</feature>
<organism evidence="5 6">
    <name type="scientific">Pyrenophora tritici-repentis (strain Pt-1C-BFP)</name>
    <name type="common">Wheat tan spot fungus</name>
    <name type="synonym">Drechslera tritici-repentis</name>
    <dbReference type="NCBI Taxonomy" id="426418"/>
    <lineage>
        <taxon>Eukaryota</taxon>
        <taxon>Fungi</taxon>
        <taxon>Dikarya</taxon>
        <taxon>Ascomycota</taxon>
        <taxon>Pezizomycotina</taxon>
        <taxon>Dothideomycetes</taxon>
        <taxon>Pleosporomycetidae</taxon>
        <taxon>Pleosporales</taxon>
        <taxon>Pleosporineae</taxon>
        <taxon>Pleosporaceae</taxon>
        <taxon>Pyrenophora</taxon>
    </lineage>
</organism>
<feature type="region of interest" description="Disordered" evidence="4">
    <location>
        <begin position="68"/>
        <end position="114"/>
    </location>
</feature>
<dbReference type="SUPFAM" id="SSF50978">
    <property type="entry name" value="WD40 repeat-like"/>
    <property type="match status" value="1"/>
</dbReference>
<dbReference type="PROSITE" id="PS50294">
    <property type="entry name" value="WD_REPEATS_REGION"/>
    <property type="match status" value="2"/>
</dbReference>
<dbReference type="OMA" id="FGQWTIT"/>
<feature type="region of interest" description="Disordered" evidence="4">
    <location>
        <begin position="1"/>
        <end position="55"/>
    </location>
</feature>
<dbReference type="PANTHER" id="PTHR19847:SF7">
    <property type="entry name" value="DDB1- AND CUL4-ASSOCIATED FACTOR 11"/>
    <property type="match status" value="1"/>
</dbReference>
<feature type="compositionally biased region" description="Acidic residues" evidence="4">
    <location>
        <begin position="152"/>
        <end position="168"/>
    </location>
</feature>
<dbReference type="PANTHER" id="PTHR19847">
    <property type="entry name" value="DDB1- AND CUL4-ASSOCIATED FACTOR 11"/>
    <property type="match status" value="1"/>
</dbReference>
<dbReference type="Pfam" id="PF00400">
    <property type="entry name" value="WD40"/>
    <property type="match status" value="5"/>
</dbReference>
<dbReference type="InterPro" id="IPR020472">
    <property type="entry name" value="WD40_PAC1"/>
</dbReference>
<dbReference type="OrthoDB" id="63070at2759"/>
<dbReference type="InterPro" id="IPR001680">
    <property type="entry name" value="WD40_rpt"/>
</dbReference>
<dbReference type="InterPro" id="IPR051859">
    <property type="entry name" value="DCAF"/>
</dbReference>
<keyword evidence="1 3" id="KW-0853">WD repeat</keyword>
<dbReference type="InterPro" id="IPR015943">
    <property type="entry name" value="WD40/YVTN_repeat-like_dom_sf"/>
</dbReference>
<dbReference type="InParanoid" id="B2WAB3"/>
<dbReference type="GO" id="GO:0080008">
    <property type="term" value="C:Cul4-RING E3 ubiquitin ligase complex"/>
    <property type="evidence" value="ECO:0007669"/>
    <property type="project" value="TreeGrafter"/>
</dbReference>
<dbReference type="PROSITE" id="PS50082">
    <property type="entry name" value="WD_REPEATS_2"/>
    <property type="match status" value="4"/>
</dbReference>
<evidence type="ECO:0000313" key="5">
    <source>
        <dbReference type="EMBL" id="EDU50145.1"/>
    </source>
</evidence>
<dbReference type="eggNOG" id="KOG0266">
    <property type="taxonomic scope" value="Eukaryota"/>
</dbReference>
<dbReference type="AlphaFoldDB" id="B2WAB3"/>
<feature type="repeat" description="WD" evidence="3">
    <location>
        <begin position="308"/>
        <end position="342"/>
    </location>
</feature>
<evidence type="ECO:0000256" key="1">
    <source>
        <dbReference type="ARBA" id="ARBA00022574"/>
    </source>
</evidence>
<feature type="region of interest" description="Disordered" evidence="4">
    <location>
        <begin position="146"/>
        <end position="203"/>
    </location>
</feature>
<dbReference type="EMBL" id="DS231621">
    <property type="protein sequence ID" value="EDU50145.1"/>
    <property type="molecule type" value="Genomic_DNA"/>
</dbReference>
<evidence type="ECO:0000256" key="2">
    <source>
        <dbReference type="ARBA" id="ARBA00022737"/>
    </source>
</evidence>
<feature type="repeat" description="WD" evidence="3">
    <location>
        <begin position="390"/>
        <end position="424"/>
    </location>
</feature>
<dbReference type="HOGENOM" id="CLU_014280_1_0_1"/>
<sequence length="624" mass="70792">MSSSQVPTSPPNEEDSARTIVYDPNDPFWRDTDDDDDMDFVPAETGSENADDGEAELSFHDAAERLGNLNGVEIAFEYTDDNEEEEDEDDEDEEEDEDEGEETEEGETHMHGRPIILGRDEILRLLGHAGLGRIFAAGFSPRSALQRRTFNDDDEEEDDEDDDDDDSDPGTGYDPVGPAGTSGRRRRPRGANLFEKVPSEQGQELMQTGTFGSNVRNVDTIKKKKKLASAIMRRELGIGSDGRQKNATRLMKQDMIPESAADTIIHYNARCYSGQFSDDGNFFFSCAQDFKVRMYDTSNPYDWKYYKIWSIRFSGDGREIVAGTGDNSVYVYDIERRQSVLRIRGHQDDVNAVCFGDTQSPHILYSGSDDTTLKVWDRRSMGDGREAGVFLGHTEGLTYVDSKGDGRYVLSNGKDQTAKLWDLRKMMSKEKADTIDPNKYTTRFEYRSNAYDPKDYSPHPYDCSLVTFRGHKVLKTLIRCHFSPPGSTDSRYVYSGSYDGSVHIWNMDATHAGKVNVLKATRNSRPRDPDFLAGTYDYWGRNEGRWMTCVRDASWHPNAPVIAATSWNGWGTSQGTCTVHTWNDGVEDDEATPEVGRRVNAQLQHDERLYRRHPTWYEDMMEDD</sequence>
<evidence type="ECO:0000256" key="3">
    <source>
        <dbReference type="PROSITE-ProRule" id="PRU00221"/>
    </source>
</evidence>
<dbReference type="PRINTS" id="PR00320">
    <property type="entry name" value="GPROTEINBRPT"/>
</dbReference>
<protein>
    <submittedName>
        <fullName evidence="5">WD repeat containing protein 23</fullName>
    </submittedName>
</protein>
<feature type="repeat" description="WD" evidence="3">
    <location>
        <begin position="487"/>
        <end position="508"/>
    </location>
</feature>
<name>B2WAB3_PYRTR</name>
<dbReference type="SMART" id="SM00320">
    <property type="entry name" value="WD40"/>
    <property type="match status" value="6"/>
</dbReference>
<dbReference type="STRING" id="426418.B2WAB3"/>
<dbReference type="Proteomes" id="UP000001471">
    <property type="component" value="Unassembled WGS sequence"/>
</dbReference>